<evidence type="ECO:0000256" key="4">
    <source>
        <dbReference type="ARBA" id="ARBA00023315"/>
    </source>
</evidence>
<dbReference type="RefSeq" id="WP_379879065.1">
    <property type="nucleotide sequence ID" value="NZ_JBHUIP010000016.1"/>
</dbReference>
<reference evidence="6" key="1">
    <citation type="journal article" date="2019" name="Int. J. Syst. Evol. Microbiol.">
        <title>The Global Catalogue of Microorganisms (GCM) 10K type strain sequencing project: providing services to taxonomists for standard genome sequencing and annotation.</title>
        <authorList>
            <consortium name="The Broad Institute Genomics Platform"/>
            <consortium name="The Broad Institute Genome Sequencing Center for Infectious Disease"/>
            <person name="Wu L."/>
            <person name="Ma J."/>
        </authorList>
    </citation>
    <scope>NUCLEOTIDE SEQUENCE [LARGE SCALE GENOMIC DNA]</scope>
    <source>
        <strain evidence="6">CGMCC 1.19062</strain>
    </source>
</reference>
<organism evidence="5 6">
    <name type="scientific">Lacibacterium aquatile</name>
    <dbReference type="NCBI Taxonomy" id="1168082"/>
    <lineage>
        <taxon>Bacteria</taxon>
        <taxon>Pseudomonadati</taxon>
        <taxon>Pseudomonadota</taxon>
        <taxon>Alphaproteobacteria</taxon>
        <taxon>Rhodospirillales</taxon>
        <taxon>Rhodospirillaceae</taxon>
    </lineage>
</organism>
<dbReference type="Pfam" id="PF00132">
    <property type="entry name" value="Hexapep"/>
    <property type="match status" value="1"/>
</dbReference>
<sequence length="194" mass="21460">MRDGTEMETRRYQRLETFRPADRGRSRWVALLWQMVQALLLAPSPHFCHGWRRFWLRLFGAKIGKDVVIRPSASVHFPWRLTLGDRVWIGDEVRLYSLGEISIGSDSVISQQAYLCAGTHDPSDPSFPTLLPPIHIGSEVWIGARAFIGPGASVGDGAVVGALSGVFKHLPGGRIYRGNPARDAGARPTGAFRE</sequence>
<keyword evidence="3" id="KW-0677">Repeat</keyword>
<proteinExistence type="inferred from homology"/>
<dbReference type="Gene3D" id="2.160.10.10">
    <property type="entry name" value="Hexapeptide repeat proteins"/>
    <property type="match status" value="1"/>
</dbReference>
<evidence type="ECO:0000256" key="2">
    <source>
        <dbReference type="ARBA" id="ARBA00022679"/>
    </source>
</evidence>
<dbReference type="EMBL" id="JBHUIP010000016">
    <property type="protein sequence ID" value="MFD2265580.1"/>
    <property type="molecule type" value="Genomic_DNA"/>
</dbReference>
<evidence type="ECO:0000256" key="3">
    <source>
        <dbReference type="ARBA" id="ARBA00022737"/>
    </source>
</evidence>
<dbReference type="InterPro" id="IPR001451">
    <property type="entry name" value="Hexapep"/>
</dbReference>
<dbReference type="PANTHER" id="PTHR23416">
    <property type="entry name" value="SIALIC ACID SYNTHASE-RELATED"/>
    <property type="match status" value="1"/>
</dbReference>
<comment type="caution">
    <text evidence="5">The sequence shown here is derived from an EMBL/GenBank/DDBJ whole genome shotgun (WGS) entry which is preliminary data.</text>
</comment>
<evidence type="ECO:0000313" key="6">
    <source>
        <dbReference type="Proteomes" id="UP001597295"/>
    </source>
</evidence>
<dbReference type="InterPro" id="IPR051159">
    <property type="entry name" value="Hexapeptide_acetyltransf"/>
</dbReference>
<gene>
    <name evidence="5" type="ORF">ACFSM5_21940</name>
</gene>
<dbReference type="Proteomes" id="UP001597295">
    <property type="component" value="Unassembled WGS sequence"/>
</dbReference>
<accession>A0ABW5DXG4</accession>
<dbReference type="SUPFAM" id="SSF51161">
    <property type="entry name" value="Trimeric LpxA-like enzymes"/>
    <property type="match status" value="1"/>
</dbReference>
<protein>
    <submittedName>
        <fullName evidence="5">WcaF family extracellular polysaccharide biosynthesis acetyltransferase</fullName>
    </submittedName>
</protein>
<dbReference type="InterPro" id="IPR011004">
    <property type="entry name" value="Trimer_LpxA-like_sf"/>
</dbReference>
<dbReference type="NCBIfam" id="NF007797">
    <property type="entry name" value="PRK10502.1"/>
    <property type="match status" value="1"/>
</dbReference>
<keyword evidence="2" id="KW-0808">Transferase</keyword>
<dbReference type="PANTHER" id="PTHR23416:SF23">
    <property type="entry name" value="ACETYLTRANSFERASE C18B11.09C-RELATED"/>
    <property type="match status" value="1"/>
</dbReference>
<keyword evidence="4" id="KW-0012">Acyltransferase</keyword>
<evidence type="ECO:0000313" key="5">
    <source>
        <dbReference type="EMBL" id="MFD2265580.1"/>
    </source>
</evidence>
<dbReference type="InterPro" id="IPR018357">
    <property type="entry name" value="Hexapep_transf_CS"/>
</dbReference>
<dbReference type="PROSITE" id="PS00101">
    <property type="entry name" value="HEXAPEP_TRANSFERASES"/>
    <property type="match status" value="1"/>
</dbReference>
<keyword evidence="6" id="KW-1185">Reference proteome</keyword>
<dbReference type="CDD" id="cd05825">
    <property type="entry name" value="LbH_wcaF_like"/>
    <property type="match status" value="1"/>
</dbReference>
<evidence type="ECO:0000256" key="1">
    <source>
        <dbReference type="ARBA" id="ARBA00007274"/>
    </source>
</evidence>
<name>A0ABW5DXG4_9PROT</name>
<comment type="similarity">
    <text evidence="1">Belongs to the transferase hexapeptide repeat family.</text>
</comment>